<sequence length="90" mass="10351">MKIHNISDHPKFVSVDVKYRGGTIKPGQSTEVIEDMIPKADCIVVTLPPWYIDWKNSFLLPQKKVSSPSSLEVKEQKEEKLEENKRKKGK</sequence>
<accession>A0A5C7J776</accession>
<feature type="region of interest" description="Disordered" evidence="1">
    <location>
        <begin position="69"/>
        <end position="90"/>
    </location>
</feature>
<organism evidence="2 3">
    <name type="scientific">Candidatus Dojkabacteria bacterium</name>
    <dbReference type="NCBI Taxonomy" id="2099670"/>
    <lineage>
        <taxon>Bacteria</taxon>
        <taxon>Candidatus Dojkabacteria</taxon>
    </lineage>
</organism>
<evidence type="ECO:0000313" key="2">
    <source>
        <dbReference type="EMBL" id="TXG77380.1"/>
    </source>
</evidence>
<dbReference type="EMBL" id="SSDS01000047">
    <property type="protein sequence ID" value="TXG77380.1"/>
    <property type="molecule type" value="Genomic_DNA"/>
</dbReference>
<gene>
    <name evidence="2" type="ORF">E6Q11_02870</name>
</gene>
<evidence type="ECO:0000256" key="1">
    <source>
        <dbReference type="SAM" id="MobiDB-lite"/>
    </source>
</evidence>
<name>A0A5C7J776_9BACT</name>
<protein>
    <submittedName>
        <fullName evidence="2">Uncharacterized protein</fullName>
    </submittedName>
</protein>
<comment type="caution">
    <text evidence="2">The sequence shown here is derived from an EMBL/GenBank/DDBJ whole genome shotgun (WGS) entry which is preliminary data.</text>
</comment>
<dbReference type="Proteomes" id="UP000321026">
    <property type="component" value="Unassembled WGS sequence"/>
</dbReference>
<dbReference type="AlphaFoldDB" id="A0A5C7J776"/>
<evidence type="ECO:0000313" key="3">
    <source>
        <dbReference type="Proteomes" id="UP000321026"/>
    </source>
</evidence>
<feature type="compositionally biased region" description="Basic and acidic residues" evidence="1">
    <location>
        <begin position="72"/>
        <end position="90"/>
    </location>
</feature>
<proteinExistence type="predicted"/>
<reference evidence="2 3" key="1">
    <citation type="submission" date="2018-09" db="EMBL/GenBank/DDBJ databases">
        <title>Metagenome Assembled Genomes from an Advanced Water Purification Facility.</title>
        <authorList>
            <person name="Stamps B.W."/>
            <person name="Spear J.R."/>
        </authorList>
    </citation>
    <scope>NUCLEOTIDE SEQUENCE [LARGE SCALE GENOMIC DNA]</scope>
    <source>
        <strain evidence="2">Bin_63_2</strain>
    </source>
</reference>